<evidence type="ECO:0000313" key="7">
    <source>
        <dbReference type="Proteomes" id="UP000256645"/>
    </source>
</evidence>
<evidence type="ECO:0000256" key="2">
    <source>
        <dbReference type="ARBA" id="ARBA00022670"/>
    </source>
</evidence>
<dbReference type="PROSITE" id="PS50600">
    <property type="entry name" value="ULP_PROTEASE"/>
    <property type="match status" value="1"/>
</dbReference>
<name>A0A3D8QLY4_9HELO</name>
<evidence type="ECO:0000313" key="6">
    <source>
        <dbReference type="EMBL" id="RDW62474.1"/>
    </source>
</evidence>
<feature type="region of interest" description="Disordered" evidence="4">
    <location>
        <begin position="191"/>
        <end position="210"/>
    </location>
</feature>
<feature type="region of interest" description="Disordered" evidence="4">
    <location>
        <begin position="142"/>
        <end position="174"/>
    </location>
</feature>
<dbReference type="Pfam" id="PF02902">
    <property type="entry name" value="Peptidase_C48"/>
    <property type="match status" value="1"/>
</dbReference>
<keyword evidence="7" id="KW-1185">Reference proteome</keyword>
<comment type="caution">
    <text evidence="6">The sequence shown here is derived from an EMBL/GenBank/DDBJ whole genome shotgun (WGS) entry which is preliminary data.</text>
</comment>
<evidence type="ECO:0000256" key="1">
    <source>
        <dbReference type="ARBA" id="ARBA00005234"/>
    </source>
</evidence>
<dbReference type="SUPFAM" id="SSF54001">
    <property type="entry name" value="Cysteine proteinases"/>
    <property type="match status" value="1"/>
</dbReference>
<dbReference type="InterPro" id="IPR003653">
    <property type="entry name" value="Peptidase_C48_C"/>
</dbReference>
<sequence>MASGVSSQCLRGLSQETNNAWSHFISLFRIDCINEGAQRSHDLLPARLEVVNEQLFAISHAPGGAEEQITVLISHPHADVSQDVAVVGSFHQVGLNSSKRHSEMEPFIKFESSDQIQLPLRDFGTDLADDLTYDDAGWADRGEESLAGSDGNMTRKRPRVSSSGLVSDATCTKEPRCTARRTRVVRRKKISIDSEQSLSPTTQSLIDRGQKPKSIVKDKLSTDEIVQHWKQFELKETAKISNLATGSRIAHFLEHPLTCFQDLLTQKHGTDTSIQQRKLSADEAHAIVTFITAVASPEALVQFKQAMIGWRTRSLTMELMQANGFVPVLQALNHLEAQNAFTAIATRIKLVQLAEAVDVANLKLPAPKGRGNPVVIWLSNQYRLFLRAEFPDLKEGSSPWNTKLDDIKRKVKAGRRWQQLIKLFGVGIIGLVPSLVLGDSRNQDFNKSIKTYPDPCFKLIVETLELKKGNHVRQLSTKLQEFMQSLFEGNTDLPRLVLEYMDVSQIEAQPNCSPDLVMYLDVATSVLNLPPIDLTMEVDYIDYDNSSSGNSLQSSLARFGLSEDNLEEFKGNNKMSGTVVNSFMRILKGESDTKQDGSLFMDSDFFPGANRCLNCRSQDHFCDMTEQQGAHCTRCRCDGMICERPRRNPRLGINNFYSYTRIFIPIFTKEITHWSLVVISPVEKTVVHYDSLAYPGPEIPAILTWALREVVKWVKDLIVHNWESEEWRDSSYSVAKQPPGGNDCGICTVMFCRLLQTGQPFPPDGSLTPNFMAKMRAAYAKALLEQNFSDDVLDLHVTFESTIV</sequence>
<evidence type="ECO:0000259" key="5">
    <source>
        <dbReference type="PROSITE" id="PS50600"/>
    </source>
</evidence>
<comment type="similarity">
    <text evidence="1">Belongs to the peptidase C48 family.</text>
</comment>
<gene>
    <name evidence="6" type="ORF">BP6252_11907</name>
</gene>
<dbReference type="GO" id="GO:0006508">
    <property type="term" value="P:proteolysis"/>
    <property type="evidence" value="ECO:0007669"/>
    <property type="project" value="UniProtKB-KW"/>
</dbReference>
<keyword evidence="3" id="KW-0378">Hydrolase</keyword>
<dbReference type="EMBL" id="PDLM01000014">
    <property type="protein sequence ID" value="RDW62474.1"/>
    <property type="molecule type" value="Genomic_DNA"/>
</dbReference>
<dbReference type="GO" id="GO:0019783">
    <property type="term" value="F:ubiquitin-like protein peptidase activity"/>
    <property type="evidence" value="ECO:0007669"/>
    <property type="project" value="UniProtKB-ARBA"/>
</dbReference>
<dbReference type="GO" id="GO:0008234">
    <property type="term" value="F:cysteine-type peptidase activity"/>
    <property type="evidence" value="ECO:0007669"/>
    <property type="project" value="InterPro"/>
</dbReference>
<dbReference type="InterPro" id="IPR038765">
    <property type="entry name" value="Papain-like_cys_pep_sf"/>
</dbReference>
<dbReference type="Proteomes" id="UP000256645">
    <property type="component" value="Unassembled WGS sequence"/>
</dbReference>
<accession>A0A3D8QLY4</accession>
<feature type="domain" description="Ubiquitin-like protease family profile" evidence="5">
    <location>
        <begin position="559"/>
        <end position="755"/>
    </location>
</feature>
<dbReference type="OrthoDB" id="3599524at2759"/>
<dbReference type="Gene3D" id="3.40.395.10">
    <property type="entry name" value="Adenoviral Proteinase, Chain A"/>
    <property type="match status" value="1"/>
</dbReference>
<organism evidence="6 7">
    <name type="scientific">Coleophoma cylindrospora</name>
    <dbReference type="NCBI Taxonomy" id="1849047"/>
    <lineage>
        <taxon>Eukaryota</taxon>
        <taxon>Fungi</taxon>
        <taxon>Dikarya</taxon>
        <taxon>Ascomycota</taxon>
        <taxon>Pezizomycotina</taxon>
        <taxon>Leotiomycetes</taxon>
        <taxon>Helotiales</taxon>
        <taxon>Dermateaceae</taxon>
        <taxon>Coleophoma</taxon>
    </lineage>
</organism>
<proteinExistence type="inferred from homology"/>
<feature type="compositionally biased region" description="Polar residues" evidence="4">
    <location>
        <begin position="193"/>
        <end position="205"/>
    </location>
</feature>
<dbReference type="AlphaFoldDB" id="A0A3D8QLY4"/>
<protein>
    <recommendedName>
        <fullName evidence="5">Ubiquitin-like protease family profile domain-containing protein</fullName>
    </recommendedName>
</protein>
<evidence type="ECO:0000256" key="3">
    <source>
        <dbReference type="ARBA" id="ARBA00022801"/>
    </source>
</evidence>
<keyword evidence="2" id="KW-0645">Protease</keyword>
<evidence type="ECO:0000256" key="4">
    <source>
        <dbReference type="SAM" id="MobiDB-lite"/>
    </source>
</evidence>
<reference evidence="6 7" key="1">
    <citation type="journal article" date="2018" name="IMA Fungus">
        <title>IMA Genome-F 9: Draft genome sequence of Annulohypoxylon stygium, Aspergillus mulundensis, Berkeleyomyces basicola (syn. Thielaviopsis basicola), Ceratocystis smalleyi, two Cercospora beticola strains, Coleophoma cylindrospora, Fusarium fracticaudum, Phialophora cf. hyalina, and Morchella septimelata.</title>
        <authorList>
            <person name="Wingfield B.D."/>
            <person name="Bills G.F."/>
            <person name="Dong Y."/>
            <person name="Huang W."/>
            <person name="Nel W.J."/>
            <person name="Swalarsk-Parry B.S."/>
            <person name="Vaghefi N."/>
            <person name="Wilken P.M."/>
            <person name="An Z."/>
            <person name="de Beer Z.W."/>
            <person name="De Vos L."/>
            <person name="Chen L."/>
            <person name="Duong T.A."/>
            <person name="Gao Y."/>
            <person name="Hammerbacher A."/>
            <person name="Kikkert J.R."/>
            <person name="Li Y."/>
            <person name="Li H."/>
            <person name="Li K."/>
            <person name="Li Q."/>
            <person name="Liu X."/>
            <person name="Ma X."/>
            <person name="Naidoo K."/>
            <person name="Pethybridge S.J."/>
            <person name="Sun J."/>
            <person name="Steenkamp E.T."/>
            <person name="van der Nest M.A."/>
            <person name="van Wyk S."/>
            <person name="Wingfield M.J."/>
            <person name="Xiong C."/>
            <person name="Yue Q."/>
            <person name="Zhang X."/>
        </authorList>
    </citation>
    <scope>NUCLEOTIDE SEQUENCE [LARGE SCALE GENOMIC DNA]</scope>
    <source>
        <strain evidence="6 7">BP6252</strain>
    </source>
</reference>